<evidence type="ECO:0000259" key="4">
    <source>
        <dbReference type="Pfam" id="PF19272"/>
    </source>
</evidence>
<dbReference type="GO" id="GO:0000324">
    <property type="term" value="C:fungal-type vacuole"/>
    <property type="evidence" value="ECO:0007669"/>
    <property type="project" value="TreeGrafter"/>
</dbReference>
<reference evidence="5" key="1">
    <citation type="submission" date="2016-04" db="EMBL/GenBank/DDBJ databases">
        <authorList>
            <person name="Evans L.H."/>
            <person name="Alamgir A."/>
            <person name="Owens N."/>
            <person name="Weber N.D."/>
            <person name="Virtaneva K."/>
            <person name="Barbian K."/>
            <person name="Babar A."/>
            <person name="Rosenke K."/>
        </authorList>
    </citation>
    <scope>NUCLEOTIDE SEQUENCE [LARGE SCALE GENOMIC DNA]</scope>
    <source>
        <strain evidence="5">CBS 101.48</strain>
    </source>
</reference>
<dbReference type="GO" id="GO:0005615">
    <property type="term" value="C:extracellular space"/>
    <property type="evidence" value="ECO:0007669"/>
    <property type="project" value="TreeGrafter"/>
</dbReference>
<dbReference type="Proteomes" id="UP000078561">
    <property type="component" value="Unassembled WGS sequence"/>
</dbReference>
<sequence>MILFSIAMWYSLLLPFERYTLSTISMWRWWGRPSEPPPPRYGYFLHITDFHVDEAYLPGATLESDCHRPPLQRTSSSPVAGRLGAPGYRCDSPIELVQQTLNWIKKEWRHQLDFVVWTGNNDVHPHNTLGDDHGLLSFYSQLWHPWIPSDQQSTFQAGGYFAVDLGRRLRALSLNTMYFYIKNDAVRGCHKPGIAQTQMLWLEQQLTKARNENVKVYVMGHVPPSPRDFRSSCFHDYTRLSAEFANVIHGHFYGHLNMDHFLMYDGGDMAITRNIDKYVDWLRDMYSSLDPPSVKAELPLVVIQVAPSVLPVYLPAIRIYQYEINDNDDRGKMPHGTLLGYKQYFANISQYQDAPLAYELEYDTKEAYGLHDLTVESYYQLAKDMMEESGKKLWDTFVENMFVQTMDSDELA</sequence>
<dbReference type="PANTHER" id="PTHR10340:SF55">
    <property type="entry name" value="ENDOPOLYPHOSPHATASE"/>
    <property type="match status" value="1"/>
</dbReference>
<dbReference type="AlphaFoldDB" id="A0A168MU55"/>
<evidence type="ECO:0000256" key="1">
    <source>
        <dbReference type="ARBA" id="ARBA00022801"/>
    </source>
</evidence>
<dbReference type="GO" id="GO:0000298">
    <property type="term" value="F:endopolyphosphatase activity"/>
    <property type="evidence" value="ECO:0007669"/>
    <property type="project" value="TreeGrafter"/>
</dbReference>
<dbReference type="Pfam" id="PF19272">
    <property type="entry name" value="ASMase_C"/>
    <property type="match status" value="1"/>
</dbReference>
<protein>
    <recommendedName>
        <fullName evidence="4">Sphingomyelin phosphodiesterase C-terminal domain-containing protein</fullName>
    </recommendedName>
</protein>
<dbReference type="EMBL" id="LT552523">
    <property type="protein sequence ID" value="SAL99208.1"/>
    <property type="molecule type" value="Genomic_DNA"/>
</dbReference>
<gene>
    <name evidence="5" type="primary">ABSGL_04795.1 scaffold 5911</name>
</gene>
<dbReference type="PANTHER" id="PTHR10340">
    <property type="entry name" value="SPHINGOMYELIN PHOSPHODIESTERASE"/>
    <property type="match status" value="1"/>
</dbReference>
<name>A0A168MU55_ABSGL</name>
<dbReference type="GO" id="GO:0008081">
    <property type="term" value="F:phosphoric diester hydrolase activity"/>
    <property type="evidence" value="ECO:0007669"/>
    <property type="project" value="TreeGrafter"/>
</dbReference>
<evidence type="ECO:0000313" key="5">
    <source>
        <dbReference type="EMBL" id="SAL99208.1"/>
    </source>
</evidence>
<dbReference type="Gene3D" id="3.60.21.10">
    <property type="match status" value="1"/>
</dbReference>
<feature type="domain" description="Sphingomyelin phosphodiesterase C-terminal" evidence="4">
    <location>
        <begin position="314"/>
        <end position="404"/>
    </location>
</feature>
<keyword evidence="1" id="KW-0378">Hydrolase</keyword>
<dbReference type="InterPro" id="IPR029052">
    <property type="entry name" value="Metallo-depent_PP-like"/>
</dbReference>
<organism evidence="5">
    <name type="scientific">Absidia glauca</name>
    <name type="common">Pin mould</name>
    <dbReference type="NCBI Taxonomy" id="4829"/>
    <lineage>
        <taxon>Eukaryota</taxon>
        <taxon>Fungi</taxon>
        <taxon>Fungi incertae sedis</taxon>
        <taxon>Mucoromycota</taxon>
        <taxon>Mucoromycotina</taxon>
        <taxon>Mucoromycetes</taxon>
        <taxon>Mucorales</taxon>
        <taxon>Cunninghamellaceae</taxon>
        <taxon>Absidia</taxon>
    </lineage>
</organism>
<keyword evidence="2" id="KW-0325">Glycoprotein</keyword>
<evidence type="ECO:0000256" key="2">
    <source>
        <dbReference type="ARBA" id="ARBA00023180"/>
    </source>
</evidence>
<dbReference type="FunCoup" id="A0A168MU55">
    <property type="interactions" value="85"/>
</dbReference>
<evidence type="ECO:0000256" key="3">
    <source>
        <dbReference type="SAM" id="SignalP"/>
    </source>
</evidence>
<dbReference type="OrthoDB" id="348678at2759"/>
<dbReference type="InParanoid" id="A0A168MU55"/>
<dbReference type="STRING" id="4829.A0A168MU55"/>
<dbReference type="SUPFAM" id="SSF56300">
    <property type="entry name" value="Metallo-dependent phosphatases"/>
    <property type="match status" value="1"/>
</dbReference>
<proteinExistence type="predicted"/>
<dbReference type="GO" id="GO:0004309">
    <property type="term" value="F:exopolyphosphatase activity"/>
    <property type="evidence" value="ECO:0007669"/>
    <property type="project" value="TreeGrafter"/>
</dbReference>
<feature type="signal peptide" evidence="3">
    <location>
        <begin position="1"/>
        <end position="22"/>
    </location>
</feature>
<evidence type="ECO:0000313" key="6">
    <source>
        <dbReference type="Proteomes" id="UP000078561"/>
    </source>
</evidence>
<keyword evidence="3" id="KW-0732">Signal</keyword>
<feature type="chain" id="PRO_5007899127" description="Sphingomyelin phosphodiesterase C-terminal domain-containing protein" evidence="3">
    <location>
        <begin position="23"/>
        <end position="412"/>
    </location>
</feature>
<dbReference type="InterPro" id="IPR045473">
    <property type="entry name" value="ASM_C"/>
</dbReference>
<accession>A0A168MU55</accession>
<keyword evidence="6" id="KW-1185">Reference proteome</keyword>
<dbReference type="GO" id="GO:0006798">
    <property type="term" value="P:polyphosphate catabolic process"/>
    <property type="evidence" value="ECO:0007669"/>
    <property type="project" value="TreeGrafter"/>
</dbReference>